<dbReference type="Proteomes" id="UP000006882">
    <property type="component" value="Chromosome G3"/>
</dbReference>
<feature type="compositionally biased region" description="Low complexity" evidence="2">
    <location>
        <begin position="318"/>
        <end position="331"/>
    </location>
</feature>
<dbReference type="STRING" id="3760.A0A251PYV7"/>
<dbReference type="PROSITE" id="PS00109">
    <property type="entry name" value="PROTEIN_KINASE_TYR"/>
    <property type="match status" value="1"/>
</dbReference>
<evidence type="ECO:0000259" key="3">
    <source>
        <dbReference type="PROSITE" id="PS50011"/>
    </source>
</evidence>
<dbReference type="SUPFAM" id="SSF56112">
    <property type="entry name" value="Protein kinase-like (PK-like)"/>
    <property type="match status" value="1"/>
</dbReference>
<dbReference type="EMBL" id="CM007653">
    <property type="protein sequence ID" value="ONI16766.1"/>
    <property type="molecule type" value="Genomic_DNA"/>
</dbReference>
<dbReference type="SMR" id="A0A251PYV7"/>
<dbReference type="PROSITE" id="PS50011">
    <property type="entry name" value="PROTEIN_KINASE_DOM"/>
    <property type="match status" value="1"/>
</dbReference>
<keyword evidence="1" id="KW-0547">Nucleotide-binding</keyword>
<dbReference type="GO" id="GO:0005524">
    <property type="term" value="F:ATP binding"/>
    <property type="evidence" value="ECO:0007669"/>
    <property type="project" value="UniProtKB-UniRule"/>
</dbReference>
<dbReference type="InterPro" id="IPR052751">
    <property type="entry name" value="Plant_MAPKKK"/>
</dbReference>
<reference evidence="4 5" key="1">
    <citation type="journal article" date="2013" name="Nat. Genet.">
        <title>The high-quality draft genome of peach (Prunus persica) identifies unique patterns of genetic diversity, domestication and genome evolution.</title>
        <authorList>
            <consortium name="International Peach Genome Initiative"/>
            <person name="Verde I."/>
            <person name="Abbott A.G."/>
            <person name="Scalabrin S."/>
            <person name="Jung S."/>
            <person name="Shu S."/>
            <person name="Marroni F."/>
            <person name="Zhebentyayeva T."/>
            <person name="Dettori M.T."/>
            <person name="Grimwood J."/>
            <person name="Cattonaro F."/>
            <person name="Zuccolo A."/>
            <person name="Rossini L."/>
            <person name="Jenkins J."/>
            <person name="Vendramin E."/>
            <person name="Meisel L.A."/>
            <person name="Decroocq V."/>
            <person name="Sosinski B."/>
            <person name="Prochnik S."/>
            <person name="Mitros T."/>
            <person name="Policriti A."/>
            <person name="Cipriani G."/>
            <person name="Dondini L."/>
            <person name="Ficklin S."/>
            <person name="Goodstein D.M."/>
            <person name="Xuan P."/>
            <person name="Del Fabbro C."/>
            <person name="Aramini V."/>
            <person name="Copetti D."/>
            <person name="Gonzalez S."/>
            <person name="Horner D.S."/>
            <person name="Falchi R."/>
            <person name="Lucas S."/>
            <person name="Mica E."/>
            <person name="Maldonado J."/>
            <person name="Lazzari B."/>
            <person name="Bielenberg D."/>
            <person name="Pirona R."/>
            <person name="Miculan M."/>
            <person name="Barakat A."/>
            <person name="Testolin R."/>
            <person name="Stella A."/>
            <person name="Tartarini S."/>
            <person name="Tonutti P."/>
            <person name="Arus P."/>
            <person name="Orellana A."/>
            <person name="Wells C."/>
            <person name="Main D."/>
            <person name="Vizzotto G."/>
            <person name="Silva H."/>
            <person name="Salamini F."/>
            <person name="Schmutz J."/>
            <person name="Morgante M."/>
            <person name="Rokhsar D.S."/>
        </authorList>
    </citation>
    <scope>NUCLEOTIDE SEQUENCE [LARGE SCALE GENOMIC DNA]</scope>
    <source>
        <strain evidence="5">cv. Nemared</strain>
    </source>
</reference>
<dbReference type="AlphaFoldDB" id="A0A251PYV7"/>
<dbReference type="InterPro" id="IPR011009">
    <property type="entry name" value="Kinase-like_dom_sf"/>
</dbReference>
<name>A0A251PYV7_PRUPE</name>
<feature type="domain" description="Protein kinase" evidence="3">
    <location>
        <begin position="27"/>
        <end position="299"/>
    </location>
</feature>
<evidence type="ECO:0000256" key="2">
    <source>
        <dbReference type="SAM" id="MobiDB-lite"/>
    </source>
</evidence>
<organism evidence="4 5">
    <name type="scientific">Prunus persica</name>
    <name type="common">Peach</name>
    <name type="synonym">Amygdalus persica</name>
    <dbReference type="NCBI Taxonomy" id="3760"/>
    <lineage>
        <taxon>Eukaryota</taxon>
        <taxon>Viridiplantae</taxon>
        <taxon>Streptophyta</taxon>
        <taxon>Embryophyta</taxon>
        <taxon>Tracheophyta</taxon>
        <taxon>Spermatophyta</taxon>
        <taxon>Magnoliopsida</taxon>
        <taxon>eudicotyledons</taxon>
        <taxon>Gunneridae</taxon>
        <taxon>Pentapetalae</taxon>
        <taxon>rosids</taxon>
        <taxon>fabids</taxon>
        <taxon>Rosales</taxon>
        <taxon>Rosaceae</taxon>
        <taxon>Amygdaloideae</taxon>
        <taxon>Amygdaleae</taxon>
        <taxon>Prunus</taxon>
    </lineage>
</organism>
<dbReference type="Gene3D" id="1.10.510.10">
    <property type="entry name" value="Transferase(Phosphotransferase) domain 1"/>
    <property type="match status" value="1"/>
</dbReference>
<dbReference type="InterPro" id="IPR017441">
    <property type="entry name" value="Protein_kinase_ATP_BS"/>
</dbReference>
<dbReference type="eggNOG" id="KOG0198">
    <property type="taxonomic scope" value="Eukaryota"/>
</dbReference>
<evidence type="ECO:0000313" key="4">
    <source>
        <dbReference type="EMBL" id="ONI16766.1"/>
    </source>
</evidence>
<dbReference type="PROSITE" id="PS00107">
    <property type="entry name" value="PROTEIN_KINASE_ATP"/>
    <property type="match status" value="1"/>
</dbReference>
<accession>A0A251PYV7</accession>
<dbReference type="InterPro" id="IPR000719">
    <property type="entry name" value="Prot_kinase_dom"/>
</dbReference>
<evidence type="ECO:0000256" key="1">
    <source>
        <dbReference type="PROSITE-ProRule" id="PRU10141"/>
    </source>
</evidence>
<keyword evidence="1" id="KW-0067">ATP-binding</keyword>
<dbReference type="PANTHER" id="PTHR48011:SF56">
    <property type="entry name" value="PROTEIN KINASE DOMAIN-CONTAINING PROTEIN"/>
    <property type="match status" value="1"/>
</dbReference>
<dbReference type="GO" id="GO:0007165">
    <property type="term" value="P:signal transduction"/>
    <property type="evidence" value="ECO:0000318"/>
    <property type="project" value="GO_Central"/>
</dbReference>
<feature type="binding site" evidence="1">
    <location>
        <position position="63"/>
    </location>
    <ligand>
        <name>ATP</name>
        <dbReference type="ChEBI" id="CHEBI:30616"/>
    </ligand>
</feature>
<dbReference type="InterPro" id="IPR008266">
    <property type="entry name" value="Tyr_kinase_AS"/>
</dbReference>
<proteinExistence type="predicted"/>
<dbReference type="OrthoDB" id="1139301at2759"/>
<protein>
    <recommendedName>
        <fullName evidence="3">Protein kinase domain-containing protein</fullName>
    </recommendedName>
</protein>
<feature type="region of interest" description="Disordered" evidence="2">
    <location>
        <begin position="305"/>
        <end position="331"/>
    </location>
</feature>
<dbReference type="Gramene" id="ONI16766">
    <property type="protein sequence ID" value="ONI16766"/>
    <property type="gene ID" value="PRUPE_3G121000"/>
</dbReference>
<sequence length="331" mass="36918">MKRKAEIKVEVKIKKQRNCRRNHGVNWVRGELIGRGRYGSVHLATSAKPITRFGRRPEIMVVKSSNGVPCLRSVQHEAEVLIKLKGCPSIIECFGGQFTADENGEKVYNLFLEYASGGSLDHLIKKSDGCGLPESKVKWYTRSILEGVKHIHQCDYVHCDLTSENILLVPTTTSCGSTSLVAKVADFKLAKRTKEKVGGSGCRGSPIYLSPEALLDKLQDQPYEIWSVGCIVLEMLTGKPSWDKSYYWKPQDFLDMLVFNSPKIPAKISKEGRDFLKICLAFNPYKRLTTEELLSHPFVAQSIPPEEYNGSSQSDIASVTLSSSSEEVTVL</sequence>
<dbReference type="Pfam" id="PF00069">
    <property type="entry name" value="Pkinase"/>
    <property type="match status" value="1"/>
</dbReference>
<dbReference type="PANTHER" id="PTHR48011">
    <property type="entry name" value="CCR4-NOT TRANSCRIPTIONAL COMPLEX SUBUNIT CAF120-RELATED"/>
    <property type="match status" value="1"/>
</dbReference>
<dbReference type="GO" id="GO:0004672">
    <property type="term" value="F:protein kinase activity"/>
    <property type="evidence" value="ECO:0000318"/>
    <property type="project" value="GO_Central"/>
</dbReference>
<gene>
    <name evidence="4" type="ORF">PRUPE_3G121000</name>
</gene>
<evidence type="ECO:0000313" key="5">
    <source>
        <dbReference type="Proteomes" id="UP000006882"/>
    </source>
</evidence>
<keyword evidence="5" id="KW-1185">Reference proteome</keyword>